<dbReference type="STRING" id="49186.SAMN05421647_11342"/>
<dbReference type="Proteomes" id="UP000186895">
    <property type="component" value="Unassembled WGS sequence"/>
</dbReference>
<evidence type="ECO:0000313" key="1">
    <source>
        <dbReference type="EMBL" id="SIQ99187.1"/>
    </source>
</evidence>
<protein>
    <submittedName>
        <fullName evidence="1">Uncharacterized protein</fullName>
    </submittedName>
</protein>
<accession>A0A1N6XA89</accession>
<name>A0A1N6XA89_9GAMM</name>
<dbReference type="RefSeq" id="WP_076466066.1">
    <property type="nucleotide sequence ID" value="NZ_FTMN01000013.1"/>
</dbReference>
<evidence type="ECO:0000313" key="2">
    <source>
        <dbReference type="Proteomes" id="UP000186895"/>
    </source>
</evidence>
<gene>
    <name evidence="1" type="ORF">SAMN05421647_11342</name>
</gene>
<keyword evidence="2" id="KW-1185">Reference proteome</keyword>
<reference evidence="1 2" key="1">
    <citation type="submission" date="2017-01" db="EMBL/GenBank/DDBJ databases">
        <authorList>
            <person name="Mah S.A."/>
            <person name="Swanson W.J."/>
            <person name="Moy G.W."/>
            <person name="Vacquier V.D."/>
        </authorList>
    </citation>
    <scope>NUCLEOTIDE SEQUENCE [LARGE SCALE GENOMIC DNA]</scope>
    <source>
        <strain evidence="1 2">DSM 7027</strain>
    </source>
</reference>
<dbReference type="AlphaFoldDB" id="A0A1N6XA89"/>
<sequence length="192" mass="21385">MTSSVNAIEREMLGNFFPALIFPCSCGSELNEDLRNRNLVCHSCGNTVSDKHRMMIELVSRTFQKRAEAADIEGVMYGVTEFDIDEAALPTGLLPIIMTRVIQAAHLAYPNHPYLFSVGEVTTPNEMLASTCYYISVDPESTMDVKAALVIFNHVVKKMIDFSRTHDRENPVISDLHNITMSVLAEGLNSDK</sequence>
<dbReference type="EMBL" id="FTMN01000013">
    <property type="protein sequence ID" value="SIQ99187.1"/>
    <property type="molecule type" value="Genomic_DNA"/>
</dbReference>
<organism evidence="1 2">
    <name type="scientific">Marinobacterium stanieri</name>
    <dbReference type="NCBI Taxonomy" id="49186"/>
    <lineage>
        <taxon>Bacteria</taxon>
        <taxon>Pseudomonadati</taxon>
        <taxon>Pseudomonadota</taxon>
        <taxon>Gammaproteobacteria</taxon>
        <taxon>Oceanospirillales</taxon>
        <taxon>Oceanospirillaceae</taxon>
        <taxon>Marinobacterium</taxon>
    </lineage>
</organism>
<proteinExistence type="predicted"/>